<organism evidence="2 3">
    <name type="scientific">Pseudorhodoferax aquiterrae</name>
    <dbReference type="NCBI Taxonomy" id="747304"/>
    <lineage>
        <taxon>Bacteria</taxon>
        <taxon>Pseudomonadati</taxon>
        <taxon>Pseudomonadota</taxon>
        <taxon>Betaproteobacteria</taxon>
        <taxon>Burkholderiales</taxon>
        <taxon>Comamonadaceae</taxon>
    </lineage>
</organism>
<reference evidence="3" key="1">
    <citation type="journal article" date="2019" name="Int. J. Syst. Evol. Microbiol.">
        <title>The Global Catalogue of Microorganisms (GCM) 10K type strain sequencing project: providing services to taxonomists for standard genome sequencing and annotation.</title>
        <authorList>
            <consortium name="The Broad Institute Genomics Platform"/>
            <consortium name="The Broad Institute Genome Sequencing Center for Infectious Disease"/>
            <person name="Wu L."/>
            <person name="Ma J."/>
        </authorList>
    </citation>
    <scope>NUCLEOTIDE SEQUENCE [LARGE SCALE GENOMIC DNA]</scope>
    <source>
        <strain evidence="3">KCTC 23314</strain>
    </source>
</reference>
<name>A0ABQ3GD78_9BURK</name>
<comment type="caution">
    <text evidence="2">The sequence shown here is derived from an EMBL/GenBank/DDBJ whole genome shotgun (WGS) entry which is preliminary data.</text>
</comment>
<keyword evidence="3" id="KW-1185">Reference proteome</keyword>
<sequence>MVFPCTEPARVRAHGAGSLPAVGSRDRHQAHSSRGTAGGEHLFSHAMTTTHPDFEDTRQLAEWVGLQLVRQHDARNGRFRLLSGPRIVAHSDSLHELQLFALAWRYVR</sequence>
<gene>
    <name evidence="2" type="ORF">GCM10007320_61410</name>
</gene>
<evidence type="ECO:0000256" key="1">
    <source>
        <dbReference type="SAM" id="MobiDB-lite"/>
    </source>
</evidence>
<proteinExistence type="predicted"/>
<evidence type="ECO:0000313" key="3">
    <source>
        <dbReference type="Proteomes" id="UP000626210"/>
    </source>
</evidence>
<dbReference type="EMBL" id="BMYK01000039">
    <property type="protein sequence ID" value="GHD02294.1"/>
    <property type="molecule type" value="Genomic_DNA"/>
</dbReference>
<protein>
    <submittedName>
        <fullName evidence="2">Uncharacterized protein</fullName>
    </submittedName>
</protein>
<accession>A0ABQ3GD78</accession>
<feature type="region of interest" description="Disordered" evidence="1">
    <location>
        <begin position="14"/>
        <end position="39"/>
    </location>
</feature>
<dbReference type="Proteomes" id="UP000626210">
    <property type="component" value="Unassembled WGS sequence"/>
</dbReference>
<evidence type="ECO:0000313" key="2">
    <source>
        <dbReference type="EMBL" id="GHD02294.1"/>
    </source>
</evidence>